<protein>
    <submittedName>
        <fullName evidence="1">Uncharacterized protein</fullName>
    </submittedName>
</protein>
<dbReference type="EMBL" id="QJKB01000005">
    <property type="protein sequence ID" value="PXX42479.1"/>
    <property type="molecule type" value="Genomic_DNA"/>
</dbReference>
<evidence type="ECO:0000313" key="1">
    <source>
        <dbReference type="EMBL" id="PXX42479.1"/>
    </source>
</evidence>
<dbReference type="RefSeq" id="WP_110256031.1">
    <property type="nucleotide sequence ID" value="NZ_QJKB01000005.1"/>
</dbReference>
<organism evidence="1 2">
    <name type="scientific">Undibacterium pigrum</name>
    <dbReference type="NCBI Taxonomy" id="401470"/>
    <lineage>
        <taxon>Bacteria</taxon>
        <taxon>Pseudomonadati</taxon>
        <taxon>Pseudomonadota</taxon>
        <taxon>Betaproteobacteria</taxon>
        <taxon>Burkholderiales</taxon>
        <taxon>Oxalobacteraceae</taxon>
        <taxon>Undibacterium</taxon>
    </lineage>
</organism>
<accession>A0A318J766</accession>
<reference evidence="1 2" key="1">
    <citation type="submission" date="2018-05" db="EMBL/GenBank/DDBJ databases">
        <title>Genomic Encyclopedia of Type Strains, Phase IV (KMG-IV): sequencing the most valuable type-strain genomes for metagenomic binning, comparative biology and taxonomic classification.</title>
        <authorList>
            <person name="Goeker M."/>
        </authorList>
    </citation>
    <scope>NUCLEOTIDE SEQUENCE [LARGE SCALE GENOMIC DNA]</scope>
    <source>
        <strain evidence="1 2">DSM 19792</strain>
    </source>
</reference>
<dbReference type="OrthoDB" id="9890123at2"/>
<name>A0A318J766_9BURK</name>
<dbReference type="AlphaFoldDB" id="A0A318J766"/>
<comment type="caution">
    <text evidence="1">The sequence shown here is derived from an EMBL/GenBank/DDBJ whole genome shotgun (WGS) entry which is preliminary data.</text>
</comment>
<evidence type="ECO:0000313" key="2">
    <source>
        <dbReference type="Proteomes" id="UP000247792"/>
    </source>
</evidence>
<dbReference type="Proteomes" id="UP000247792">
    <property type="component" value="Unassembled WGS sequence"/>
</dbReference>
<keyword evidence="2" id="KW-1185">Reference proteome</keyword>
<sequence length="146" mass="15339">MAKDKYFVEVLAADPANIPDMVLLNGFVGNSALEGYTRLYLNAVLNEYYEIPSEAILHTATASASANNPLETSYVWIKADAELIRKGKTVADTRLSFFSGPIQSGQAAANAAQAAVAGGPTGVQNCTQAPAQCGNTAWQGCPDTPK</sequence>
<gene>
    <name evidence="1" type="ORF">DFR42_105137</name>
</gene>
<proteinExistence type="predicted"/>